<feature type="region of interest" description="Disordered" evidence="1">
    <location>
        <begin position="328"/>
        <end position="352"/>
    </location>
</feature>
<sequence>MKKIVSDFKFKISQILWYFGPHCCFLEISKKREFYNDGQYSLQFILDSKNLNFPQNSFKINEKSEVSMNFDRRDLNMIYVKFEENQKLAEIQILEDLTKELSEIFKVEEFNFHTKDKNFETFDFFQNIPLRLHTVTLSKIDISIDNAKFLLENFNLDFFNLEKSMVHAPNGPQNLNVNCRKLKFENPNFLTFDSILANPKVQELESDHIFQNLEIQDFCIFIKLWIDGVREKPNFTIRLDFENQREKNRKKFRKGVMDKLGELGIVKATKEQLSSGTLFRIYRTDGKSASLQIGRYFYFNANEEEEEEDSEDSEDDEDIVKIDLKKSYKDGRGDNFGDLTEEEDVSSDSSGW</sequence>
<gene>
    <name evidence="2" type="primary">Cnig_chr_I.g3397</name>
    <name evidence="2" type="ORF">B9Z55_003397</name>
</gene>
<name>A0A2G5VQ54_9PELO</name>
<evidence type="ECO:0000256" key="1">
    <source>
        <dbReference type="SAM" id="MobiDB-lite"/>
    </source>
</evidence>
<protein>
    <recommendedName>
        <fullName evidence="4">F-box associated domain-containing protein</fullName>
    </recommendedName>
</protein>
<dbReference type="AlphaFoldDB" id="A0A2G5VQ54"/>
<organism evidence="2 3">
    <name type="scientific">Caenorhabditis nigoni</name>
    <dbReference type="NCBI Taxonomy" id="1611254"/>
    <lineage>
        <taxon>Eukaryota</taxon>
        <taxon>Metazoa</taxon>
        <taxon>Ecdysozoa</taxon>
        <taxon>Nematoda</taxon>
        <taxon>Chromadorea</taxon>
        <taxon>Rhabditida</taxon>
        <taxon>Rhabditina</taxon>
        <taxon>Rhabditomorpha</taxon>
        <taxon>Rhabditoidea</taxon>
        <taxon>Rhabditidae</taxon>
        <taxon>Peloderinae</taxon>
        <taxon>Caenorhabditis</taxon>
    </lineage>
</organism>
<keyword evidence="3" id="KW-1185">Reference proteome</keyword>
<evidence type="ECO:0008006" key="4">
    <source>
        <dbReference type="Google" id="ProtNLM"/>
    </source>
</evidence>
<comment type="caution">
    <text evidence="2">The sequence shown here is derived from an EMBL/GenBank/DDBJ whole genome shotgun (WGS) entry which is preliminary data.</text>
</comment>
<dbReference type="Proteomes" id="UP000230233">
    <property type="component" value="Chromosome I"/>
</dbReference>
<dbReference type="EMBL" id="PDUG01000001">
    <property type="protein sequence ID" value="PIC53914.1"/>
    <property type="molecule type" value="Genomic_DNA"/>
</dbReference>
<evidence type="ECO:0000313" key="2">
    <source>
        <dbReference type="EMBL" id="PIC53914.1"/>
    </source>
</evidence>
<reference evidence="3" key="1">
    <citation type="submission" date="2017-10" db="EMBL/GenBank/DDBJ databases">
        <title>Rapid genome shrinkage in a self-fertile nematode reveals novel sperm competition proteins.</title>
        <authorList>
            <person name="Yin D."/>
            <person name="Schwarz E.M."/>
            <person name="Thomas C.G."/>
            <person name="Felde R.L."/>
            <person name="Korf I.F."/>
            <person name="Cutter A.D."/>
            <person name="Schartner C.M."/>
            <person name="Ralston E.J."/>
            <person name="Meyer B.J."/>
            <person name="Haag E.S."/>
        </authorList>
    </citation>
    <scope>NUCLEOTIDE SEQUENCE [LARGE SCALE GENOMIC DNA]</scope>
    <source>
        <strain evidence="3">JU1422</strain>
    </source>
</reference>
<evidence type="ECO:0000313" key="3">
    <source>
        <dbReference type="Proteomes" id="UP000230233"/>
    </source>
</evidence>
<proteinExistence type="predicted"/>
<dbReference type="OrthoDB" id="10563815at2759"/>
<accession>A0A2G5VQ54</accession>